<evidence type="ECO:0000256" key="4">
    <source>
        <dbReference type="ARBA" id="ARBA00004406"/>
    </source>
</evidence>
<evidence type="ECO:0000256" key="7">
    <source>
        <dbReference type="ARBA" id="ARBA00022723"/>
    </source>
</evidence>
<dbReference type="GO" id="GO:0006805">
    <property type="term" value="P:xenobiotic metabolic process"/>
    <property type="evidence" value="ECO:0007669"/>
    <property type="project" value="TreeGrafter"/>
</dbReference>
<dbReference type="AlphaFoldDB" id="A0A6P3XPR6"/>
<proteinExistence type="inferred from homology"/>
<accession>A0A6P3XPR6</accession>
<dbReference type="Gene3D" id="1.10.630.10">
    <property type="entry name" value="Cytochrome P450"/>
    <property type="match status" value="1"/>
</dbReference>
<evidence type="ECO:0000256" key="10">
    <source>
        <dbReference type="ARBA" id="ARBA00023002"/>
    </source>
</evidence>
<keyword evidence="9" id="KW-0492">Microsome</keyword>
<protein>
    <submittedName>
        <fullName evidence="16">Cytochrome P450 306a1 isoform X2</fullName>
    </submittedName>
</protein>
<comment type="function">
    <text evidence="2">May be involved in the metabolism of insect hormones and in the breakdown of synthetic insecticides.</text>
</comment>
<keyword evidence="6 14" id="KW-0349">Heme</keyword>
<dbReference type="GO" id="GO:0008395">
    <property type="term" value="F:steroid hydroxylase activity"/>
    <property type="evidence" value="ECO:0007669"/>
    <property type="project" value="TreeGrafter"/>
</dbReference>
<dbReference type="GO" id="GO:0005789">
    <property type="term" value="C:endoplasmic reticulum membrane"/>
    <property type="evidence" value="ECO:0007669"/>
    <property type="project" value="UniProtKB-SubCell"/>
</dbReference>
<evidence type="ECO:0000256" key="14">
    <source>
        <dbReference type="PIRSR" id="PIRSR602401-1"/>
    </source>
</evidence>
<keyword evidence="11 14" id="KW-0408">Iron</keyword>
<keyword evidence="7 14" id="KW-0479">Metal-binding</keyword>
<dbReference type="GO" id="GO:0016712">
    <property type="term" value="F:oxidoreductase activity, acting on paired donors, with incorporation or reduction of molecular oxygen, reduced flavin or flavoprotein as one donor, and incorporation of one atom of oxygen"/>
    <property type="evidence" value="ECO:0007669"/>
    <property type="project" value="TreeGrafter"/>
</dbReference>
<evidence type="ECO:0000256" key="9">
    <source>
        <dbReference type="ARBA" id="ARBA00022848"/>
    </source>
</evidence>
<dbReference type="PRINTS" id="PR00385">
    <property type="entry name" value="P450"/>
</dbReference>
<sequence length="392" mass="44842">MRARERRTNGLICAEGDLWKDQRRFVAGCLKNLGMVKFGTRRDKMEERILATVNECISKLRSRATVDGIDPLETLHHCMGNLMNDLVFGKVYQEDDEVWRWLRHLQEEGVKHIGVAGPLNFLPFLRFLPRYGKVMESLIDGKLKSHRLYETIIDEHRARREKVDSFLAAFDEEMRNRTDAGNAGYFTRPQFYHLLADLFGAGVDTTLTTLRWLLLFVAVHPDEQKKIQDEMSELLGQRQPGLTDRPALIRLEAAISEIQRLRSVTPVGIPHGTTQDTQIGDYDVPKGTMVIPLQWAIHTDPSYWHEPLRFKPERFIAQDGSIARPEAFLPFQAGKRMCVGDELARMILYLFAAKILRSFVISAPSDACIDLDGECGITLVPKPHRLVFTSRE</sequence>
<feature type="binding site" description="axial binding residue" evidence="14">
    <location>
        <position position="338"/>
    </location>
    <ligand>
        <name>heme</name>
        <dbReference type="ChEBI" id="CHEBI:30413"/>
    </ligand>
    <ligandPart>
        <name>Fe</name>
        <dbReference type="ChEBI" id="CHEBI:18248"/>
    </ligandPart>
</feature>
<dbReference type="CTD" id="32857"/>
<dbReference type="FunFam" id="1.10.630.10:FF:000238">
    <property type="entry name" value="Cytochrome P450 2A6"/>
    <property type="match status" value="1"/>
</dbReference>
<gene>
    <name evidence="16" type="primary">LOC106747463</name>
</gene>
<comment type="subcellular location">
    <subcellularLocation>
        <location evidence="4">Endoplasmic reticulum membrane</location>
        <topology evidence="4">Peripheral membrane protein</topology>
    </subcellularLocation>
    <subcellularLocation>
        <location evidence="3">Microsome membrane</location>
        <topology evidence="3">Peripheral membrane protein</topology>
    </subcellularLocation>
</comment>
<dbReference type="SUPFAM" id="SSF48264">
    <property type="entry name" value="Cytochrome P450"/>
    <property type="match status" value="1"/>
</dbReference>
<evidence type="ECO:0000256" key="13">
    <source>
        <dbReference type="ARBA" id="ARBA00023136"/>
    </source>
</evidence>
<keyword evidence="12" id="KW-0503">Monooxygenase</keyword>
<evidence type="ECO:0000256" key="1">
    <source>
        <dbReference type="ARBA" id="ARBA00001971"/>
    </source>
</evidence>
<evidence type="ECO:0000256" key="6">
    <source>
        <dbReference type="ARBA" id="ARBA00022617"/>
    </source>
</evidence>
<dbReference type="PANTHER" id="PTHR24300">
    <property type="entry name" value="CYTOCHROME P450 508A4-RELATED"/>
    <property type="match status" value="1"/>
</dbReference>
<dbReference type="PRINTS" id="PR00463">
    <property type="entry name" value="EP450I"/>
</dbReference>
<dbReference type="InterPro" id="IPR002401">
    <property type="entry name" value="Cyt_P450_E_grp-I"/>
</dbReference>
<evidence type="ECO:0000256" key="12">
    <source>
        <dbReference type="ARBA" id="ARBA00023033"/>
    </source>
</evidence>
<evidence type="ECO:0000256" key="8">
    <source>
        <dbReference type="ARBA" id="ARBA00022824"/>
    </source>
</evidence>
<dbReference type="GO" id="GO:0005506">
    <property type="term" value="F:iron ion binding"/>
    <property type="evidence" value="ECO:0007669"/>
    <property type="project" value="InterPro"/>
</dbReference>
<keyword evidence="15" id="KW-1185">Reference proteome</keyword>
<reference evidence="16" key="1">
    <citation type="submission" date="2025-08" db="UniProtKB">
        <authorList>
            <consortium name="RefSeq"/>
        </authorList>
    </citation>
    <scope>IDENTIFICATION</scope>
</reference>
<dbReference type="RefSeq" id="XP_014480500.1">
    <property type="nucleotide sequence ID" value="XM_014625014.1"/>
</dbReference>
<keyword evidence="13" id="KW-0472">Membrane</keyword>
<dbReference type="GO" id="GO:0006082">
    <property type="term" value="P:organic acid metabolic process"/>
    <property type="evidence" value="ECO:0007669"/>
    <property type="project" value="TreeGrafter"/>
</dbReference>
<dbReference type="InterPro" id="IPR036396">
    <property type="entry name" value="Cyt_P450_sf"/>
</dbReference>
<dbReference type="InterPro" id="IPR001128">
    <property type="entry name" value="Cyt_P450"/>
</dbReference>
<evidence type="ECO:0000256" key="11">
    <source>
        <dbReference type="ARBA" id="ARBA00023004"/>
    </source>
</evidence>
<organism evidence="15 16">
    <name type="scientific">Dinoponera quadriceps</name>
    <name type="common">South American ant</name>
    <dbReference type="NCBI Taxonomy" id="609295"/>
    <lineage>
        <taxon>Eukaryota</taxon>
        <taxon>Metazoa</taxon>
        <taxon>Ecdysozoa</taxon>
        <taxon>Arthropoda</taxon>
        <taxon>Hexapoda</taxon>
        <taxon>Insecta</taxon>
        <taxon>Pterygota</taxon>
        <taxon>Neoptera</taxon>
        <taxon>Endopterygota</taxon>
        <taxon>Hymenoptera</taxon>
        <taxon>Apocrita</taxon>
        <taxon>Aculeata</taxon>
        <taxon>Formicoidea</taxon>
        <taxon>Formicidae</taxon>
        <taxon>Ponerinae</taxon>
        <taxon>Ponerini</taxon>
        <taxon>Dinoponera</taxon>
    </lineage>
</organism>
<evidence type="ECO:0000256" key="3">
    <source>
        <dbReference type="ARBA" id="ARBA00004174"/>
    </source>
</evidence>
<dbReference type="InterPro" id="IPR050182">
    <property type="entry name" value="Cytochrome_P450_fam2"/>
</dbReference>
<keyword evidence="10" id="KW-0560">Oxidoreductase</keyword>
<dbReference type="GO" id="GO:0020037">
    <property type="term" value="F:heme binding"/>
    <property type="evidence" value="ECO:0007669"/>
    <property type="project" value="InterPro"/>
</dbReference>
<evidence type="ECO:0000256" key="5">
    <source>
        <dbReference type="ARBA" id="ARBA00010617"/>
    </source>
</evidence>
<dbReference type="Pfam" id="PF00067">
    <property type="entry name" value="p450"/>
    <property type="match status" value="1"/>
</dbReference>
<dbReference type="PANTHER" id="PTHR24300:SF403">
    <property type="entry name" value="CYTOCHROME P450 306A1"/>
    <property type="match status" value="1"/>
</dbReference>
<dbReference type="Proteomes" id="UP000515204">
    <property type="component" value="Unplaced"/>
</dbReference>
<dbReference type="GeneID" id="106747463"/>
<dbReference type="OrthoDB" id="1844152at2759"/>
<evidence type="ECO:0000313" key="15">
    <source>
        <dbReference type="Proteomes" id="UP000515204"/>
    </source>
</evidence>
<evidence type="ECO:0000313" key="16">
    <source>
        <dbReference type="RefSeq" id="XP_014480500.1"/>
    </source>
</evidence>
<comment type="cofactor">
    <cofactor evidence="1 14">
        <name>heme</name>
        <dbReference type="ChEBI" id="CHEBI:30413"/>
    </cofactor>
</comment>
<name>A0A6P3XPR6_DINQU</name>
<keyword evidence="8" id="KW-0256">Endoplasmic reticulum</keyword>
<evidence type="ECO:0000256" key="2">
    <source>
        <dbReference type="ARBA" id="ARBA00003690"/>
    </source>
</evidence>
<comment type="similarity">
    <text evidence="5">Belongs to the cytochrome P450 family.</text>
</comment>